<dbReference type="PANTHER" id="PTHR43383:SF2">
    <property type="entry name" value="AMIDOHYDROLASE 2 FAMILY PROTEIN"/>
    <property type="match status" value="1"/>
</dbReference>
<organism evidence="2 3">
    <name type="scientific">Mycobacterium europaeum</name>
    <dbReference type="NCBI Taxonomy" id="761804"/>
    <lineage>
        <taxon>Bacteria</taxon>
        <taxon>Bacillati</taxon>
        <taxon>Actinomycetota</taxon>
        <taxon>Actinomycetes</taxon>
        <taxon>Mycobacteriales</taxon>
        <taxon>Mycobacteriaceae</taxon>
        <taxon>Mycobacterium</taxon>
        <taxon>Mycobacterium simiae complex</taxon>
    </lineage>
</organism>
<feature type="domain" description="Amidohydrolase-related" evidence="1">
    <location>
        <begin position="201"/>
        <end position="369"/>
    </location>
</feature>
<dbReference type="GO" id="GO:0016787">
    <property type="term" value="F:hydrolase activity"/>
    <property type="evidence" value="ECO:0007669"/>
    <property type="project" value="UniProtKB-KW"/>
</dbReference>
<dbReference type="InterPro" id="IPR006680">
    <property type="entry name" value="Amidohydro-rel"/>
</dbReference>
<name>A0A0U1DH76_9MYCO</name>
<evidence type="ECO:0000313" key="2">
    <source>
        <dbReference type="EMBL" id="CQD16312.1"/>
    </source>
</evidence>
<dbReference type="PANTHER" id="PTHR43383">
    <property type="entry name" value="NODULIN 6"/>
    <property type="match status" value="1"/>
</dbReference>
<protein>
    <submittedName>
        <fullName evidence="2">Amidohydrolase</fullName>
    </submittedName>
</protein>
<dbReference type="AlphaFoldDB" id="A0A0U1DH76"/>
<dbReference type="RefSeq" id="WP_090422021.1">
    <property type="nucleotide sequence ID" value="NZ_CTEC01000002.1"/>
</dbReference>
<gene>
    <name evidence="2" type="ORF">BN000_03448</name>
</gene>
<reference evidence="3" key="1">
    <citation type="submission" date="2015-03" db="EMBL/GenBank/DDBJ databases">
        <authorList>
            <person name="Urmite Genomes"/>
        </authorList>
    </citation>
    <scope>NUCLEOTIDE SEQUENCE [LARGE SCALE GENOMIC DNA]</scope>
    <source>
        <strain evidence="3">CSUR P1344</strain>
    </source>
</reference>
<keyword evidence="3" id="KW-1185">Reference proteome</keyword>
<dbReference type="Pfam" id="PF04909">
    <property type="entry name" value="Amidohydro_2"/>
    <property type="match status" value="1"/>
</dbReference>
<evidence type="ECO:0000313" key="3">
    <source>
        <dbReference type="Proteomes" id="UP000199601"/>
    </source>
</evidence>
<dbReference type="SUPFAM" id="SSF51556">
    <property type="entry name" value="Metallo-dependent hydrolases"/>
    <property type="match status" value="1"/>
</dbReference>
<dbReference type="Proteomes" id="UP000199601">
    <property type="component" value="Unassembled WGS sequence"/>
</dbReference>
<dbReference type="InterPro" id="IPR032466">
    <property type="entry name" value="Metal_Hydrolase"/>
</dbReference>
<dbReference type="Gene3D" id="3.20.20.140">
    <property type="entry name" value="Metal-dependent hydrolases"/>
    <property type="match status" value="1"/>
</dbReference>
<evidence type="ECO:0000259" key="1">
    <source>
        <dbReference type="Pfam" id="PF04909"/>
    </source>
</evidence>
<dbReference type="EMBL" id="CTEC01000002">
    <property type="protein sequence ID" value="CQD16312.1"/>
    <property type="molecule type" value="Genomic_DNA"/>
</dbReference>
<proteinExistence type="predicted"/>
<accession>A0A0U1DH76</accession>
<keyword evidence="2" id="KW-0378">Hydrolase</keyword>
<sequence length="369" mass="40058">MVSDPSALAQRIGEVTLVDHHVHGCWLAAGDLRRFENALNEANTEPSTGPGFDSQLGFAVRAHCGPVLGLPKHVDPQSYWEHRSRFSESELARMFLPAAGVSDWLVDTGIGADTAGPAGMAELSGGRAHEVVRLEEVAEQAAQAPGEYAAAFEEILALRAATAVGTKSILAYRGGFDGDLSEPSAAQVAEAAGRWRDSGGTRLRDRVLLRFGLHRALRLGKPLQFHVGLGDRDCDLHKTNPLLLLDFLRQSAGTPIVLLHCYPYEREAGYLAQAFDNVYLDGGLSVNQLGARSPAFVARLLELAPFRKILYSSDGFGPAELHFLGAALWRRAMQRVLGDFVADDDWSERDALRVVDLIAHDNAAGLYRL</sequence>